<dbReference type="STRING" id="1081102.A0A167U2Z5"/>
<reference evidence="2 3" key="1">
    <citation type="journal article" date="2016" name="Genome Biol. Evol.">
        <title>Divergent and convergent evolution of fungal pathogenicity.</title>
        <authorList>
            <person name="Shang Y."/>
            <person name="Xiao G."/>
            <person name="Zheng P."/>
            <person name="Cen K."/>
            <person name="Zhan S."/>
            <person name="Wang C."/>
        </authorList>
    </citation>
    <scope>NUCLEOTIDE SEQUENCE [LARGE SCALE GENOMIC DNA]</scope>
    <source>
        <strain evidence="2 3">RCEF 264</strain>
    </source>
</reference>
<proteinExistence type="predicted"/>
<sequence>MAFEIRPAREADMPAVARINRHYILNTVMTFKETVGPLDTYVDTLRAVAAEGLPYLVAVARDSSAPITADVADADAAAPAVLGYAYAKAFRADRPAYRYAVELTLFCDPEHTGRGLGSALLTTLLDAVKTTTPRPAAAAAAAAAAPGHPSHLADGDTAAAPRPIRHVLAVMAVDDQGQQQGRALKAFYERFGFGLVRLF</sequence>
<dbReference type="OrthoDB" id="2129362at2759"/>
<dbReference type="Gene3D" id="3.40.630.30">
    <property type="match status" value="1"/>
</dbReference>
<dbReference type="Proteomes" id="UP000076874">
    <property type="component" value="Unassembled WGS sequence"/>
</dbReference>
<dbReference type="InterPro" id="IPR000182">
    <property type="entry name" value="GNAT_dom"/>
</dbReference>
<gene>
    <name evidence="2" type="ORF">SPI_05218</name>
</gene>
<dbReference type="SUPFAM" id="SSF55729">
    <property type="entry name" value="Acyl-CoA N-acyltransferases (Nat)"/>
    <property type="match status" value="1"/>
</dbReference>
<evidence type="ECO:0000313" key="3">
    <source>
        <dbReference type="Proteomes" id="UP000076874"/>
    </source>
</evidence>
<dbReference type="AlphaFoldDB" id="A0A167U2Z5"/>
<name>A0A167U2Z5_9HYPO</name>
<evidence type="ECO:0000313" key="2">
    <source>
        <dbReference type="EMBL" id="OAA61194.1"/>
    </source>
</evidence>
<organism evidence="2 3">
    <name type="scientific">Niveomyces insectorum RCEF 264</name>
    <dbReference type="NCBI Taxonomy" id="1081102"/>
    <lineage>
        <taxon>Eukaryota</taxon>
        <taxon>Fungi</taxon>
        <taxon>Dikarya</taxon>
        <taxon>Ascomycota</taxon>
        <taxon>Pezizomycotina</taxon>
        <taxon>Sordariomycetes</taxon>
        <taxon>Hypocreomycetidae</taxon>
        <taxon>Hypocreales</taxon>
        <taxon>Cordycipitaceae</taxon>
        <taxon>Niveomyces</taxon>
    </lineage>
</organism>
<dbReference type="Pfam" id="PF00583">
    <property type="entry name" value="Acetyltransf_1"/>
    <property type="match status" value="1"/>
</dbReference>
<keyword evidence="3" id="KW-1185">Reference proteome</keyword>
<evidence type="ECO:0000259" key="1">
    <source>
        <dbReference type="Pfam" id="PF00583"/>
    </source>
</evidence>
<dbReference type="GO" id="GO:0016747">
    <property type="term" value="F:acyltransferase activity, transferring groups other than amino-acyl groups"/>
    <property type="evidence" value="ECO:0007669"/>
    <property type="project" value="InterPro"/>
</dbReference>
<protein>
    <submittedName>
        <fullName evidence="2">Acyl-CoA N-acyltransferase</fullName>
    </submittedName>
</protein>
<dbReference type="EMBL" id="AZHD01000008">
    <property type="protein sequence ID" value="OAA61194.1"/>
    <property type="molecule type" value="Genomic_DNA"/>
</dbReference>
<accession>A0A167U2Z5</accession>
<dbReference type="InterPro" id="IPR016181">
    <property type="entry name" value="Acyl_CoA_acyltransferase"/>
</dbReference>
<feature type="domain" description="N-acetyltransferase" evidence="1">
    <location>
        <begin position="81"/>
        <end position="129"/>
    </location>
</feature>
<keyword evidence="2" id="KW-0808">Transferase</keyword>
<comment type="caution">
    <text evidence="2">The sequence shown here is derived from an EMBL/GenBank/DDBJ whole genome shotgun (WGS) entry which is preliminary data.</text>
</comment>
<keyword evidence="2" id="KW-0012">Acyltransferase</keyword>